<dbReference type="EMBL" id="MLIQ01000042">
    <property type="protein sequence ID" value="OHU47447.1"/>
    <property type="molecule type" value="Genomic_DNA"/>
</dbReference>
<reference evidence="1 2" key="1">
    <citation type="submission" date="2016-10" db="EMBL/GenBank/DDBJ databases">
        <title>Evaluation of Human, Veterinary and Environmental Mycobacterium chelonae Isolates by Core Genome Phylogenomic Analysis, Targeted Gene Comparison, and Anti-microbial Susceptibility Patterns: A Tale of Mistaken Identities.</title>
        <authorList>
            <person name="Fogelson S.B."/>
            <person name="Camus A.C."/>
            <person name="Lorenz W."/>
            <person name="Vasireddy R."/>
            <person name="Vasireddy S."/>
            <person name="Smith T."/>
            <person name="Brown-Elliott B.A."/>
            <person name="Wallace R.J.Jr."/>
            <person name="Hasan N.A."/>
            <person name="Reischl U."/>
            <person name="Sanchez S."/>
        </authorList>
    </citation>
    <scope>NUCLEOTIDE SEQUENCE [LARGE SCALE GENOMIC DNA]</scope>
    <source>
        <strain evidence="1 2">15515</strain>
    </source>
</reference>
<name>A0A1S1LIB2_MYCCH</name>
<sequence>MLDKGYLGRVTGGAADGRYRVAEARQRIDSAEKLLKTDPVGAFEMAYGGVRQAVTALLLQQGLRPKSEGGHIAIVEAARAQFGDRFDFFNAMRRTRNRLEYPDAAGDLTVEGSDAAAAIAYAKQTVTAVDKLIPNLGMWQ</sequence>
<evidence type="ECO:0000313" key="2">
    <source>
        <dbReference type="Proteomes" id="UP000180043"/>
    </source>
</evidence>
<evidence type="ECO:0000313" key="1">
    <source>
        <dbReference type="EMBL" id="OHU47447.1"/>
    </source>
</evidence>
<dbReference type="AlphaFoldDB" id="A0A1S1LIB2"/>
<evidence type="ECO:0008006" key="3">
    <source>
        <dbReference type="Google" id="ProtNLM"/>
    </source>
</evidence>
<protein>
    <recommendedName>
        <fullName evidence="3">HEPN domain-containing protein</fullName>
    </recommendedName>
</protein>
<accession>A0A1S1LIB2</accession>
<dbReference type="Gene3D" id="1.20.120.330">
    <property type="entry name" value="Nucleotidyltransferases domain 2"/>
    <property type="match status" value="1"/>
</dbReference>
<organism evidence="1 2">
    <name type="scientific">Mycobacteroides chelonae</name>
    <name type="common">Mycobacterium chelonae</name>
    <dbReference type="NCBI Taxonomy" id="1774"/>
    <lineage>
        <taxon>Bacteria</taxon>
        <taxon>Bacillati</taxon>
        <taxon>Actinomycetota</taxon>
        <taxon>Actinomycetes</taxon>
        <taxon>Mycobacteriales</taxon>
        <taxon>Mycobacteriaceae</taxon>
        <taxon>Mycobacteroides</taxon>
    </lineage>
</organism>
<proteinExistence type="predicted"/>
<dbReference type="Proteomes" id="UP000180043">
    <property type="component" value="Unassembled WGS sequence"/>
</dbReference>
<gene>
    <name evidence="1" type="ORF">BKG82_27580</name>
</gene>
<comment type="caution">
    <text evidence="1">The sequence shown here is derived from an EMBL/GenBank/DDBJ whole genome shotgun (WGS) entry which is preliminary data.</text>
</comment>